<reference evidence="1" key="1">
    <citation type="submission" date="2020-11" db="EMBL/GenBank/DDBJ databases">
        <authorList>
            <consortium name="DOE Joint Genome Institute"/>
            <person name="Ahrendt S."/>
            <person name="Riley R."/>
            <person name="Andreopoulos W."/>
            <person name="Labutti K."/>
            <person name="Pangilinan J."/>
            <person name="Ruiz-Duenas F.J."/>
            <person name="Barrasa J.M."/>
            <person name="Sanchez-Garcia M."/>
            <person name="Camarero S."/>
            <person name="Miyauchi S."/>
            <person name="Serrano A."/>
            <person name="Linde D."/>
            <person name="Babiker R."/>
            <person name="Drula E."/>
            <person name="Ayuso-Fernandez I."/>
            <person name="Pacheco R."/>
            <person name="Padilla G."/>
            <person name="Ferreira P."/>
            <person name="Barriuso J."/>
            <person name="Kellner H."/>
            <person name="Castanera R."/>
            <person name="Alfaro M."/>
            <person name="Ramirez L."/>
            <person name="Pisabarro A.G."/>
            <person name="Kuo A."/>
            <person name="Tritt A."/>
            <person name="Lipzen A."/>
            <person name="He G."/>
            <person name="Yan M."/>
            <person name="Ng V."/>
            <person name="Cullen D."/>
            <person name="Martin F."/>
            <person name="Rosso M.-N."/>
            <person name="Henrissat B."/>
            <person name="Hibbett D."/>
            <person name="Martinez A.T."/>
            <person name="Grigoriev I.V."/>
        </authorList>
    </citation>
    <scope>NUCLEOTIDE SEQUENCE</scope>
    <source>
        <strain evidence="1">MF-IS2</strain>
    </source>
</reference>
<dbReference type="AlphaFoldDB" id="A0A9P6BX18"/>
<sequence>MSRQQLRRHRLLELEKEQHLEDAEDLVMTEEQRQLLLSPFMSVKFEFHDLDGMRWTQTALRDRQCRRRPSVLPSYRSNCAFVVLANTHCRTHDLEATIRGSMDRLSFASRRLPKLEKQQEHRPSIASKRFWCEDSELDILASSFPLPPSTVPPLFQRKSAYTLVGGLGFASPIVDRNRLSIPHQQPLSSSPPADSSGQDDFFYDTLLYTTTLQKAPTSSSPNVFFPRSRWAQGLA</sequence>
<evidence type="ECO:0000313" key="1">
    <source>
        <dbReference type="EMBL" id="KAF9442537.1"/>
    </source>
</evidence>
<name>A0A9P6BX18_9AGAR</name>
<evidence type="ECO:0000313" key="2">
    <source>
        <dbReference type="Proteomes" id="UP000807342"/>
    </source>
</evidence>
<organism evidence="1 2">
    <name type="scientific">Macrolepiota fuliginosa MF-IS2</name>
    <dbReference type="NCBI Taxonomy" id="1400762"/>
    <lineage>
        <taxon>Eukaryota</taxon>
        <taxon>Fungi</taxon>
        <taxon>Dikarya</taxon>
        <taxon>Basidiomycota</taxon>
        <taxon>Agaricomycotina</taxon>
        <taxon>Agaricomycetes</taxon>
        <taxon>Agaricomycetidae</taxon>
        <taxon>Agaricales</taxon>
        <taxon>Agaricineae</taxon>
        <taxon>Agaricaceae</taxon>
        <taxon>Macrolepiota</taxon>
    </lineage>
</organism>
<proteinExistence type="predicted"/>
<protein>
    <submittedName>
        <fullName evidence="1">Uncharacterized protein</fullName>
    </submittedName>
</protein>
<gene>
    <name evidence="1" type="ORF">P691DRAFT_779356</name>
</gene>
<comment type="caution">
    <text evidence="1">The sequence shown here is derived from an EMBL/GenBank/DDBJ whole genome shotgun (WGS) entry which is preliminary data.</text>
</comment>
<accession>A0A9P6BX18</accession>
<dbReference type="EMBL" id="MU151612">
    <property type="protein sequence ID" value="KAF9442537.1"/>
    <property type="molecule type" value="Genomic_DNA"/>
</dbReference>
<dbReference type="Proteomes" id="UP000807342">
    <property type="component" value="Unassembled WGS sequence"/>
</dbReference>
<dbReference type="OrthoDB" id="2757916at2759"/>
<keyword evidence="2" id="KW-1185">Reference proteome</keyword>